<dbReference type="RefSeq" id="WP_276325760.1">
    <property type="nucleotide sequence ID" value="NZ_JACHIT010000001.1"/>
</dbReference>
<dbReference type="EMBL" id="JACHIT010000001">
    <property type="protein sequence ID" value="MBB5914059.1"/>
    <property type="molecule type" value="Genomic_DNA"/>
</dbReference>
<name>A0A7W9UI56_9NOCA</name>
<comment type="caution">
    <text evidence="1">The sequence shown here is derived from an EMBL/GenBank/DDBJ whole genome shotgun (WGS) entry which is preliminary data.</text>
</comment>
<evidence type="ECO:0000313" key="2">
    <source>
        <dbReference type="Proteomes" id="UP000540412"/>
    </source>
</evidence>
<dbReference type="AlphaFoldDB" id="A0A7W9UI56"/>
<accession>A0A7W9UI56</accession>
<organism evidence="1 2">
    <name type="scientific">Nocardia transvalensis</name>
    <dbReference type="NCBI Taxonomy" id="37333"/>
    <lineage>
        <taxon>Bacteria</taxon>
        <taxon>Bacillati</taxon>
        <taxon>Actinomycetota</taxon>
        <taxon>Actinomycetes</taxon>
        <taxon>Mycobacteriales</taxon>
        <taxon>Nocardiaceae</taxon>
        <taxon>Nocardia</taxon>
    </lineage>
</organism>
<keyword evidence="2" id="KW-1185">Reference proteome</keyword>
<evidence type="ECO:0000313" key="1">
    <source>
        <dbReference type="EMBL" id="MBB5914059.1"/>
    </source>
</evidence>
<reference evidence="1 2" key="1">
    <citation type="submission" date="2020-08" db="EMBL/GenBank/DDBJ databases">
        <title>Sequencing the genomes of 1000 actinobacteria strains.</title>
        <authorList>
            <person name="Klenk H.-P."/>
        </authorList>
    </citation>
    <scope>NUCLEOTIDE SEQUENCE [LARGE SCALE GENOMIC DNA]</scope>
    <source>
        <strain evidence="1 2">DSM 43582</strain>
    </source>
</reference>
<protein>
    <submittedName>
        <fullName evidence="1">Uncharacterized protein</fullName>
    </submittedName>
</protein>
<gene>
    <name evidence="1" type="ORF">BJY24_002926</name>
</gene>
<dbReference type="Proteomes" id="UP000540412">
    <property type="component" value="Unassembled WGS sequence"/>
</dbReference>
<sequence>MRSYERLDPIERGEAIAWVTERALALSDISPVSTGLSTVSA</sequence>
<proteinExistence type="predicted"/>